<comment type="similarity">
    <text evidence="2">Belongs to the EamA transporter family.</text>
</comment>
<protein>
    <submittedName>
        <fullName evidence="9">DMT family transporter</fullName>
    </submittedName>
    <submittedName>
        <fullName evidence="8">EamA family transporter</fullName>
    </submittedName>
</protein>
<dbReference type="PANTHER" id="PTHR32322">
    <property type="entry name" value="INNER MEMBRANE TRANSPORTER"/>
    <property type="match status" value="1"/>
</dbReference>
<dbReference type="EMBL" id="CP038009">
    <property type="protein sequence ID" value="QBQ17439.1"/>
    <property type="molecule type" value="Genomic_DNA"/>
</dbReference>
<evidence type="ECO:0000256" key="1">
    <source>
        <dbReference type="ARBA" id="ARBA00004141"/>
    </source>
</evidence>
<reference evidence="9 11" key="2">
    <citation type="submission" date="2019-03" db="EMBL/GenBank/DDBJ databases">
        <title>Complete genome sequence of two outbreak-associated Acinetobacter haemolyticus strains.</title>
        <authorList>
            <person name="Bai L."/>
            <person name="Zhang S.-C."/>
            <person name="Deng Y."/>
            <person name="Song C.-C."/>
            <person name="Kang G.-B."/>
            <person name="Dong Y."/>
            <person name="Wang Y."/>
            <person name="Gao F."/>
            <person name="Huang H."/>
        </authorList>
    </citation>
    <scope>NUCLEOTIDE SEQUENCE [LARGE SCALE GENOMIC DNA]</scope>
    <source>
        <strain evidence="9 11">TJR01</strain>
    </source>
</reference>
<evidence type="ECO:0000313" key="10">
    <source>
        <dbReference type="EMBL" id="QHI14676.1"/>
    </source>
</evidence>
<feature type="domain" description="EamA" evidence="7">
    <location>
        <begin position="4"/>
        <end position="136"/>
    </location>
</feature>
<evidence type="ECO:0000313" key="11">
    <source>
        <dbReference type="Proteomes" id="UP000294395"/>
    </source>
</evidence>
<feature type="transmembrane region" description="Helical" evidence="6">
    <location>
        <begin position="63"/>
        <end position="81"/>
    </location>
</feature>
<evidence type="ECO:0000256" key="3">
    <source>
        <dbReference type="ARBA" id="ARBA00022692"/>
    </source>
</evidence>
<evidence type="ECO:0000256" key="5">
    <source>
        <dbReference type="ARBA" id="ARBA00023136"/>
    </source>
</evidence>
<evidence type="ECO:0000313" key="9">
    <source>
        <dbReference type="EMBL" id="QBQ17439.1"/>
    </source>
</evidence>
<reference evidence="8 12" key="3">
    <citation type="submission" date="2019-12" db="EMBL/GenBank/DDBJ databases">
        <title>Acinetobacter haemolyticus comparative genomics.</title>
        <authorList>
            <person name="Castro-Jaimes S."/>
            <person name="Bello-Lopez E."/>
            <person name="Velazquez-Acosta C."/>
            <person name="Volkow-Fernandez P."/>
            <person name="Lozano-Zarain P."/>
            <person name="Castillo Ramirez S."/>
            <person name="Cevallos M.A."/>
        </authorList>
    </citation>
    <scope>NUCLEOTIDE SEQUENCE [LARGE SCALE GENOMIC DNA]</scope>
    <source>
        <strain evidence="8 12">AN10</strain>
    </source>
</reference>
<dbReference type="Proteomes" id="UP000451048">
    <property type="component" value="Unassembled WGS sequence"/>
</dbReference>
<evidence type="ECO:0000313" key="12">
    <source>
        <dbReference type="Proteomes" id="UP000451048"/>
    </source>
</evidence>
<keyword evidence="4 6" id="KW-1133">Transmembrane helix</keyword>
<dbReference type="SUPFAM" id="SSF103481">
    <property type="entry name" value="Multidrug resistance efflux transporter EmrE"/>
    <property type="match status" value="2"/>
</dbReference>
<dbReference type="Proteomes" id="UP000294395">
    <property type="component" value="Chromosome"/>
</dbReference>
<evidence type="ECO:0000256" key="2">
    <source>
        <dbReference type="ARBA" id="ARBA00007362"/>
    </source>
</evidence>
<organism evidence="8 12">
    <name type="scientific">Acinetobacter haemolyticus</name>
    <dbReference type="NCBI Taxonomy" id="29430"/>
    <lineage>
        <taxon>Bacteria</taxon>
        <taxon>Pseudomonadati</taxon>
        <taxon>Pseudomonadota</taxon>
        <taxon>Gammaproteobacteria</taxon>
        <taxon>Moraxellales</taxon>
        <taxon>Moraxellaceae</taxon>
        <taxon>Acinetobacter</taxon>
    </lineage>
</organism>
<dbReference type="InterPro" id="IPR050638">
    <property type="entry name" value="AA-Vitamin_Transporters"/>
</dbReference>
<feature type="domain" description="EamA" evidence="7">
    <location>
        <begin position="149"/>
        <end position="284"/>
    </location>
</feature>
<keyword evidence="3 6" id="KW-0812">Transmembrane</keyword>
<dbReference type="GO" id="GO:0016020">
    <property type="term" value="C:membrane"/>
    <property type="evidence" value="ECO:0007669"/>
    <property type="project" value="UniProtKB-SubCell"/>
</dbReference>
<dbReference type="PANTHER" id="PTHR32322:SF2">
    <property type="entry name" value="EAMA DOMAIN-CONTAINING PROTEIN"/>
    <property type="match status" value="1"/>
</dbReference>
<feature type="transmembrane region" description="Helical" evidence="6">
    <location>
        <begin position="122"/>
        <end position="140"/>
    </location>
</feature>
<feature type="transmembrane region" description="Helical" evidence="6">
    <location>
        <begin position="93"/>
        <end position="113"/>
    </location>
</feature>
<dbReference type="EMBL" id="WTTO01000050">
    <property type="protein sequence ID" value="NAR74494.1"/>
    <property type="molecule type" value="Genomic_DNA"/>
</dbReference>
<feature type="transmembrane region" description="Helical" evidence="6">
    <location>
        <begin position="180"/>
        <end position="200"/>
    </location>
</feature>
<feature type="transmembrane region" description="Helical" evidence="6">
    <location>
        <begin position="268"/>
        <end position="286"/>
    </location>
</feature>
<feature type="transmembrane region" description="Helical" evidence="6">
    <location>
        <begin position="242"/>
        <end position="262"/>
    </location>
</feature>
<feature type="transmembrane region" description="Helical" evidence="6">
    <location>
        <begin position="35"/>
        <end position="56"/>
    </location>
</feature>
<evidence type="ECO:0000259" key="7">
    <source>
        <dbReference type="Pfam" id="PF00892"/>
    </source>
</evidence>
<dbReference type="InterPro" id="IPR000620">
    <property type="entry name" value="EamA_dom"/>
</dbReference>
<dbReference type="AlphaFoldDB" id="A0A2K8Q0E0"/>
<evidence type="ECO:0000256" key="4">
    <source>
        <dbReference type="ARBA" id="ARBA00022989"/>
    </source>
</evidence>
<evidence type="ECO:0000313" key="8">
    <source>
        <dbReference type="EMBL" id="NAR74494.1"/>
    </source>
</evidence>
<accession>A0A2K8Q0E0</accession>
<comment type="subcellular location">
    <subcellularLocation>
        <location evidence="1">Membrane</location>
        <topology evidence="1">Multi-pass membrane protein</topology>
    </subcellularLocation>
</comment>
<feature type="transmembrane region" description="Helical" evidence="6">
    <location>
        <begin position="146"/>
        <end position="168"/>
    </location>
</feature>
<reference evidence="10 13" key="1">
    <citation type="submission" date="2018-08" db="EMBL/GenBank/DDBJ databases">
        <title>Analysis of the genomic diversity of Mexican Acinetobacter haemolyticus clinical isolates.</title>
        <authorList>
            <person name="Castro-Jaimes S."/>
            <person name="Cevallos M.A."/>
        </authorList>
    </citation>
    <scope>NUCLEOTIDE SEQUENCE [LARGE SCALE GENOMIC DNA]</scope>
    <source>
        <strain evidence="10 13">AN43</strain>
    </source>
</reference>
<proteinExistence type="inferred from homology"/>
<dbReference type="Proteomes" id="UP000463868">
    <property type="component" value="Chromosome"/>
</dbReference>
<evidence type="ECO:0000313" key="13">
    <source>
        <dbReference type="Proteomes" id="UP000463868"/>
    </source>
</evidence>
<gene>
    <name evidence="10" type="ORF">AhaeAN43_15620</name>
    <name evidence="9" type="ORF">AHTJR_14680</name>
    <name evidence="8" type="ORF">GPS52_13590</name>
</gene>
<dbReference type="InterPro" id="IPR037185">
    <property type="entry name" value="EmrE-like"/>
</dbReference>
<feature type="transmembrane region" description="Helical" evidence="6">
    <location>
        <begin position="212"/>
        <end position="235"/>
    </location>
</feature>
<dbReference type="Pfam" id="PF00892">
    <property type="entry name" value="EamA"/>
    <property type="match status" value="2"/>
</dbReference>
<dbReference type="EMBL" id="CP031976">
    <property type="protein sequence ID" value="QHI14676.1"/>
    <property type="molecule type" value="Genomic_DNA"/>
</dbReference>
<evidence type="ECO:0000256" key="6">
    <source>
        <dbReference type="SAM" id="Phobius"/>
    </source>
</evidence>
<dbReference type="RefSeq" id="WP_023187993.1">
    <property type="nucleotide sequence ID" value="NZ_BKQF01000063.1"/>
</dbReference>
<feature type="transmembrane region" description="Helical" evidence="6">
    <location>
        <begin position="7"/>
        <end position="29"/>
    </location>
</feature>
<name>A0A2K8Q0E0_ACIHA</name>
<keyword evidence="5 6" id="KW-0472">Membrane</keyword>
<sequence>MLRAYVALVLLGIIWGTNFIYMKWATILISPSQTVFLRVLFGFLPLLVIAIYTRAINRQQLRYLPHFTVMSVLATTLYYYGFVAGTALLPTSIAGLLSGSIPIFTFLASIIFLREEQPTKRMTLGIILGFLGIILSARPWESTQEIPLMGIVWMIVGTLSVGCSFVYARYFLSPLNLPPVALATWQSGIATLTLLLLTDFDHITAITSDIHTLWGVIIGLGMLGTGGAFFIYYYIIQKLGPVKAAGATYIAPIVAVIIGAMIGESIGVIELLALVLILGGVVLIQLPKNT</sequence>